<proteinExistence type="predicted"/>
<evidence type="ECO:0000256" key="1">
    <source>
        <dbReference type="SAM" id="SignalP"/>
    </source>
</evidence>
<protein>
    <recommendedName>
        <fullName evidence="4">Lipoprotein</fullName>
    </recommendedName>
</protein>
<feature type="chain" id="PRO_5045296968" description="Lipoprotein" evidence="1">
    <location>
        <begin position="39"/>
        <end position="172"/>
    </location>
</feature>
<keyword evidence="1" id="KW-0732">Signal</keyword>
<evidence type="ECO:0000313" key="2">
    <source>
        <dbReference type="EMBL" id="MEU3712516.1"/>
    </source>
</evidence>
<keyword evidence="3" id="KW-1185">Reference proteome</keyword>
<dbReference type="RefSeq" id="WP_245654935.1">
    <property type="nucleotide sequence ID" value="NZ_JBEZVI010000017.1"/>
</dbReference>
<dbReference type="EMBL" id="JBEZVI010000017">
    <property type="protein sequence ID" value="MEU3712516.1"/>
    <property type="molecule type" value="Genomic_DNA"/>
</dbReference>
<feature type="signal peptide" evidence="1">
    <location>
        <begin position="1"/>
        <end position="38"/>
    </location>
</feature>
<accession>A0ABV2Z4F1</accession>
<evidence type="ECO:0000313" key="3">
    <source>
        <dbReference type="Proteomes" id="UP001550853"/>
    </source>
</evidence>
<name>A0ABV2Z4F1_9ACTN</name>
<organism evidence="2 3">
    <name type="scientific">Streptomyces catenulae</name>
    <dbReference type="NCBI Taxonomy" id="66875"/>
    <lineage>
        <taxon>Bacteria</taxon>
        <taxon>Bacillati</taxon>
        <taxon>Actinomycetota</taxon>
        <taxon>Actinomycetes</taxon>
        <taxon>Kitasatosporales</taxon>
        <taxon>Streptomycetaceae</taxon>
        <taxon>Streptomyces</taxon>
    </lineage>
</organism>
<evidence type="ECO:0008006" key="4">
    <source>
        <dbReference type="Google" id="ProtNLM"/>
    </source>
</evidence>
<comment type="caution">
    <text evidence="2">The sequence shown here is derived from an EMBL/GenBank/DDBJ whole genome shotgun (WGS) entry which is preliminary data.</text>
</comment>
<dbReference type="Proteomes" id="UP001550853">
    <property type="component" value="Unassembled WGS sequence"/>
</dbReference>
<reference evidence="2 3" key="1">
    <citation type="submission" date="2024-06" db="EMBL/GenBank/DDBJ databases">
        <title>The Natural Products Discovery Center: Release of the First 8490 Sequenced Strains for Exploring Actinobacteria Biosynthetic Diversity.</title>
        <authorList>
            <person name="Kalkreuter E."/>
            <person name="Kautsar S.A."/>
            <person name="Yang D."/>
            <person name="Bader C.D."/>
            <person name="Teijaro C.N."/>
            <person name="Fluegel L."/>
            <person name="Davis C.M."/>
            <person name="Simpson J.R."/>
            <person name="Lauterbach L."/>
            <person name="Steele A.D."/>
            <person name="Gui C."/>
            <person name="Meng S."/>
            <person name="Li G."/>
            <person name="Viehrig K."/>
            <person name="Ye F."/>
            <person name="Su P."/>
            <person name="Kiefer A.F."/>
            <person name="Nichols A."/>
            <person name="Cepeda A.J."/>
            <person name="Yan W."/>
            <person name="Fan B."/>
            <person name="Jiang Y."/>
            <person name="Adhikari A."/>
            <person name="Zheng C.-J."/>
            <person name="Schuster L."/>
            <person name="Cowan T.M."/>
            <person name="Smanski M.J."/>
            <person name="Chevrette M.G."/>
            <person name="De Carvalho L.P.S."/>
            <person name="Shen B."/>
        </authorList>
    </citation>
    <scope>NUCLEOTIDE SEQUENCE [LARGE SCALE GENOMIC DNA]</scope>
    <source>
        <strain evidence="2 3">NPDC033039</strain>
    </source>
</reference>
<gene>
    <name evidence="2" type="ORF">AB0E61_20780</name>
</gene>
<sequence length="172" mass="18199">MWTTTAQRTTRTPAGKSRTARRTLAALIALTAAGTALAGCGGAEQTVGAAPPGRQDAFEQRADTIVRDWPKVEPLSGHKEALLPLAGADRPDVSARKVTVTVGHGACDAKYGAHVRESEKLVVVSGWSRKKDDKKMCTAQLATDKVTLDLKQPLGHRTLVDAATGKPLASHR</sequence>